<keyword evidence="5" id="KW-0915">Sodium</keyword>
<accession>A0ABY7G1W7</accession>
<dbReference type="InterPro" id="IPR006153">
    <property type="entry name" value="Cation/H_exchanger_TM"/>
</dbReference>
<feature type="domain" description="Cation/H+ exchanger transmembrane" evidence="10">
    <location>
        <begin position="11"/>
        <end position="105"/>
    </location>
</feature>
<keyword evidence="2" id="KW-0813">Transport</keyword>
<evidence type="ECO:0000313" key="12">
    <source>
        <dbReference type="Proteomes" id="UP001164746"/>
    </source>
</evidence>
<dbReference type="Pfam" id="PF00999">
    <property type="entry name" value="Na_H_Exchanger"/>
    <property type="match status" value="1"/>
</dbReference>
<evidence type="ECO:0000256" key="2">
    <source>
        <dbReference type="ARBA" id="ARBA00022448"/>
    </source>
</evidence>
<evidence type="ECO:0000256" key="3">
    <source>
        <dbReference type="ARBA" id="ARBA00022692"/>
    </source>
</evidence>
<evidence type="ECO:0000256" key="8">
    <source>
        <dbReference type="ARBA" id="ARBA00023201"/>
    </source>
</evidence>
<comment type="subcellular location">
    <subcellularLocation>
        <location evidence="1">Membrane</location>
        <topology evidence="1">Multi-pass membrane protein</topology>
    </subcellularLocation>
</comment>
<keyword evidence="7 9" id="KW-0472">Membrane</keyword>
<dbReference type="EMBL" id="CP111026">
    <property type="protein sequence ID" value="WAR28438.1"/>
    <property type="molecule type" value="Genomic_DNA"/>
</dbReference>
<proteinExistence type="predicted"/>
<keyword evidence="12" id="KW-1185">Reference proteome</keyword>
<feature type="transmembrane region" description="Helical" evidence="9">
    <location>
        <begin position="60"/>
        <end position="85"/>
    </location>
</feature>
<evidence type="ECO:0000256" key="9">
    <source>
        <dbReference type="SAM" id="Phobius"/>
    </source>
</evidence>
<sequence>MCGPGRRASYDICIGVVQFFVVSLGGLGIGIILGMLTAVLTKYTEHCRVVEPLAVFVLAYISYLAAEMFHLSGIISIIGCGLVQAQYAFHNISRKSYTTVKYFSKMMSGVSPDCDH</sequence>
<feature type="transmembrane region" description="Helical" evidence="9">
    <location>
        <begin position="12"/>
        <end position="40"/>
    </location>
</feature>
<evidence type="ECO:0000256" key="6">
    <source>
        <dbReference type="ARBA" id="ARBA00023065"/>
    </source>
</evidence>
<dbReference type="InterPro" id="IPR018422">
    <property type="entry name" value="Cation/H_exchanger_CPA1"/>
</dbReference>
<dbReference type="PANTHER" id="PTHR10110">
    <property type="entry name" value="SODIUM/HYDROGEN EXCHANGER"/>
    <property type="match status" value="1"/>
</dbReference>
<gene>
    <name evidence="11" type="ORF">MAR_014142</name>
</gene>
<evidence type="ECO:0000259" key="10">
    <source>
        <dbReference type="Pfam" id="PF00999"/>
    </source>
</evidence>
<dbReference type="PANTHER" id="PTHR10110:SF126">
    <property type="entry name" value="NA(+)_H(+) EXCHANGER PROTEIN 7"/>
    <property type="match status" value="1"/>
</dbReference>
<keyword evidence="6" id="KW-0406">Ion transport</keyword>
<reference evidence="11" key="1">
    <citation type="submission" date="2022-11" db="EMBL/GenBank/DDBJ databases">
        <title>Centuries of genome instability and evolution in soft-shell clam transmissible cancer (bioRxiv).</title>
        <authorList>
            <person name="Hart S.F.M."/>
            <person name="Yonemitsu M.A."/>
            <person name="Giersch R.M."/>
            <person name="Beal B.F."/>
            <person name="Arriagada G."/>
            <person name="Davis B.W."/>
            <person name="Ostrander E.A."/>
            <person name="Goff S.P."/>
            <person name="Metzger M.J."/>
        </authorList>
    </citation>
    <scope>NUCLEOTIDE SEQUENCE</scope>
    <source>
        <strain evidence="11">MELC-2E11</strain>
        <tissue evidence="11">Siphon/mantle</tissue>
    </source>
</reference>
<keyword evidence="4 9" id="KW-1133">Transmembrane helix</keyword>
<evidence type="ECO:0000256" key="4">
    <source>
        <dbReference type="ARBA" id="ARBA00022989"/>
    </source>
</evidence>
<protein>
    <submittedName>
        <fullName evidence="11">NHEB-like protein</fullName>
    </submittedName>
</protein>
<keyword evidence="8" id="KW-0739">Sodium transport</keyword>
<name>A0ABY7G1W7_MYAAR</name>
<dbReference type="Proteomes" id="UP001164746">
    <property type="component" value="Chromosome 15"/>
</dbReference>
<evidence type="ECO:0000256" key="5">
    <source>
        <dbReference type="ARBA" id="ARBA00023053"/>
    </source>
</evidence>
<evidence type="ECO:0000256" key="1">
    <source>
        <dbReference type="ARBA" id="ARBA00004141"/>
    </source>
</evidence>
<evidence type="ECO:0000313" key="11">
    <source>
        <dbReference type="EMBL" id="WAR28438.1"/>
    </source>
</evidence>
<evidence type="ECO:0000256" key="7">
    <source>
        <dbReference type="ARBA" id="ARBA00023136"/>
    </source>
</evidence>
<keyword evidence="3 9" id="KW-0812">Transmembrane</keyword>
<organism evidence="11 12">
    <name type="scientific">Mya arenaria</name>
    <name type="common">Soft-shell clam</name>
    <dbReference type="NCBI Taxonomy" id="6604"/>
    <lineage>
        <taxon>Eukaryota</taxon>
        <taxon>Metazoa</taxon>
        <taxon>Spiralia</taxon>
        <taxon>Lophotrochozoa</taxon>
        <taxon>Mollusca</taxon>
        <taxon>Bivalvia</taxon>
        <taxon>Autobranchia</taxon>
        <taxon>Heteroconchia</taxon>
        <taxon>Euheterodonta</taxon>
        <taxon>Imparidentia</taxon>
        <taxon>Neoheterodontei</taxon>
        <taxon>Myida</taxon>
        <taxon>Myoidea</taxon>
        <taxon>Myidae</taxon>
        <taxon>Mya</taxon>
    </lineage>
</organism>